<accession>A0A0C9SQB5</accession>
<keyword evidence="3" id="KW-1185">Reference proteome</keyword>
<dbReference type="HOGENOM" id="CLU_2850699_0_0_1"/>
<reference evidence="2 3" key="1">
    <citation type="submission" date="2014-06" db="EMBL/GenBank/DDBJ databases">
        <title>Evolutionary Origins and Diversification of the Mycorrhizal Mutualists.</title>
        <authorList>
            <consortium name="DOE Joint Genome Institute"/>
            <consortium name="Mycorrhizal Genomics Consortium"/>
            <person name="Kohler A."/>
            <person name="Kuo A."/>
            <person name="Nagy L.G."/>
            <person name="Floudas D."/>
            <person name="Copeland A."/>
            <person name="Barry K.W."/>
            <person name="Cichocki N."/>
            <person name="Veneault-Fourrey C."/>
            <person name="LaButti K."/>
            <person name="Lindquist E.A."/>
            <person name="Lipzen A."/>
            <person name="Lundell T."/>
            <person name="Morin E."/>
            <person name="Murat C."/>
            <person name="Riley R."/>
            <person name="Ohm R."/>
            <person name="Sun H."/>
            <person name="Tunlid A."/>
            <person name="Henrissat B."/>
            <person name="Grigoriev I.V."/>
            <person name="Hibbett D.S."/>
            <person name="Martin F."/>
        </authorList>
    </citation>
    <scope>NUCLEOTIDE SEQUENCE [LARGE SCALE GENOMIC DNA]</scope>
    <source>
        <strain evidence="2 3">FD-325 SS-3</strain>
    </source>
</reference>
<sequence>MSSHARDEVRTSSCRQNGRTTGYDPYEEAAAEVNTGLWPHTALACAKSRVRGAPARARMRAYRGA</sequence>
<feature type="region of interest" description="Disordered" evidence="1">
    <location>
        <begin position="1"/>
        <end position="23"/>
    </location>
</feature>
<feature type="compositionally biased region" description="Polar residues" evidence="1">
    <location>
        <begin position="11"/>
        <end position="20"/>
    </location>
</feature>
<dbReference type="AlphaFoldDB" id="A0A0C9SQB5"/>
<proteinExistence type="predicted"/>
<evidence type="ECO:0000313" key="2">
    <source>
        <dbReference type="EMBL" id="KII83557.1"/>
    </source>
</evidence>
<gene>
    <name evidence="2" type="ORF">PLICRDRAFT_180328</name>
</gene>
<evidence type="ECO:0000256" key="1">
    <source>
        <dbReference type="SAM" id="MobiDB-lite"/>
    </source>
</evidence>
<name>A0A0C9SQB5_PLICR</name>
<organism evidence="2 3">
    <name type="scientific">Plicaturopsis crispa FD-325 SS-3</name>
    <dbReference type="NCBI Taxonomy" id="944288"/>
    <lineage>
        <taxon>Eukaryota</taxon>
        <taxon>Fungi</taxon>
        <taxon>Dikarya</taxon>
        <taxon>Basidiomycota</taxon>
        <taxon>Agaricomycotina</taxon>
        <taxon>Agaricomycetes</taxon>
        <taxon>Agaricomycetidae</taxon>
        <taxon>Amylocorticiales</taxon>
        <taxon>Amylocorticiaceae</taxon>
        <taxon>Plicatura</taxon>
        <taxon>Plicaturopsis crispa</taxon>
    </lineage>
</organism>
<dbReference type="Proteomes" id="UP000053263">
    <property type="component" value="Unassembled WGS sequence"/>
</dbReference>
<protein>
    <submittedName>
        <fullName evidence="2">Uncharacterized protein</fullName>
    </submittedName>
</protein>
<dbReference type="EMBL" id="KN832576">
    <property type="protein sequence ID" value="KII83557.1"/>
    <property type="molecule type" value="Genomic_DNA"/>
</dbReference>
<evidence type="ECO:0000313" key="3">
    <source>
        <dbReference type="Proteomes" id="UP000053263"/>
    </source>
</evidence>
<feature type="compositionally biased region" description="Basic and acidic residues" evidence="1">
    <location>
        <begin position="1"/>
        <end position="10"/>
    </location>
</feature>